<dbReference type="AlphaFoldDB" id="A0A7S0AX38"/>
<dbReference type="PROSITE" id="PS00893">
    <property type="entry name" value="NUDIX_BOX"/>
    <property type="match status" value="1"/>
</dbReference>
<dbReference type="GO" id="GO:0016787">
    <property type="term" value="F:hydrolase activity"/>
    <property type="evidence" value="ECO:0007669"/>
    <property type="project" value="UniProtKB-KW"/>
</dbReference>
<reference evidence="3" key="1">
    <citation type="submission" date="2021-01" db="EMBL/GenBank/DDBJ databases">
        <authorList>
            <person name="Corre E."/>
            <person name="Pelletier E."/>
            <person name="Niang G."/>
            <person name="Scheremetjew M."/>
            <person name="Finn R."/>
            <person name="Kale V."/>
            <person name="Holt S."/>
            <person name="Cochrane G."/>
            <person name="Meng A."/>
            <person name="Brown T."/>
            <person name="Cohen L."/>
        </authorList>
    </citation>
    <scope>NUCLEOTIDE SEQUENCE</scope>
    <source>
        <strain evidence="3">CCMP3303</strain>
    </source>
</reference>
<keyword evidence="1" id="KW-0378">Hydrolase</keyword>
<evidence type="ECO:0000256" key="1">
    <source>
        <dbReference type="ARBA" id="ARBA00022801"/>
    </source>
</evidence>
<protein>
    <recommendedName>
        <fullName evidence="2">Nudix hydrolase domain-containing protein</fullName>
    </recommendedName>
</protein>
<gene>
    <name evidence="3" type="ORF">MPOL1434_LOCUS8945</name>
</gene>
<dbReference type="PROSITE" id="PS51462">
    <property type="entry name" value="NUDIX"/>
    <property type="match status" value="1"/>
</dbReference>
<feature type="domain" description="Nudix hydrolase" evidence="2">
    <location>
        <begin position="101"/>
        <end position="229"/>
    </location>
</feature>
<proteinExistence type="predicted"/>
<sequence>MLTRRKGALPVGSVGAGGTSYRREFSAWVLLGFLHVLLWTKFSELRSRYSPHRSALTWVGGHPPISREAKCWCSADSDGDESSTFLRGDAMAPTSQSPQCTPSLAIDAILTSGHDHIWLVERKDTSQYACMGGFVELNESAEEAVLRELEEETGVALTRDEANPKFFGLYSDPRRDNRRPTASIIYVLDIPLSYKPKGGDDAKGVKRVALADIDHLDFFADHLTILLDYRESTKKLFLLDQKRACACEG</sequence>
<dbReference type="Gene3D" id="3.90.79.10">
    <property type="entry name" value="Nucleoside Triphosphate Pyrophosphohydrolase"/>
    <property type="match status" value="1"/>
</dbReference>
<organism evidence="3">
    <name type="scientific">Minutocellus polymorphus</name>
    <dbReference type="NCBI Taxonomy" id="265543"/>
    <lineage>
        <taxon>Eukaryota</taxon>
        <taxon>Sar</taxon>
        <taxon>Stramenopiles</taxon>
        <taxon>Ochrophyta</taxon>
        <taxon>Bacillariophyta</taxon>
        <taxon>Mediophyceae</taxon>
        <taxon>Cymatosirophycidae</taxon>
        <taxon>Cymatosirales</taxon>
        <taxon>Cymatosiraceae</taxon>
        <taxon>Minutocellus</taxon>
    </lineage>
</organism>
<dbReference type="InterPro" id="IPR000086">
    <property type="entry name" value="NUDIX_hydrolase_dom"/>
</dbReference>
<dbReference type="EMBL" id="HBEJ01015259">
    <property type="protein sequence ID" value="CAD8376306.1"/>
    <property type="molecule type" value="Transcribed_RNA"/>
</dbReference>
<name>A0A7S0AX38_9STRA</name>
<dbReference type="PANTHER" id="PTHR43736:SF5">
    <property type="entry name" value="NUDIX HYDROLASE DOMAIN-CONTAINING PROTEIN"/>
    <property type="match status" value="1"/>
</dbReference>
<accession>A0A7S0AX38</accession>
<dbReference type="CDD" id="cd18873">
    <property type="entry name" value="NUDIX_NadM_like"/>
    <property type="match status" value="1"/>
</dbReference>
<dbReference type="Pfam" id="PF00293">
    <property type="entry name" value="NUDIX"/>
    <property type="match status" value="1"/>
</dbReference>
<dbReference type="SUPFAM" id="SSF55811">
    <property type="entry name" value="Nudix"/>
    <property type="match status" value="1"/>
</dbReference>
<dbReference type="InterPro" id="IPR015797">
    <property type="entry name" value="NUDIX_hydrolase-like_dom_sf"/>
</dbReference>
<evidence type="ECO:0000259" key="2">
    <source>
        <dbReference type="PROSITE" id="PS51462"/>
    </source>
</evidence>
<dbReference type="InterPro" id="IPR020084">
    <property type="entry name" value="NUDIX_hydrolase_CS"/>
</dbReference>
<evidence type="ECO:0000313" key="3">
    <source>
        <dbReference type="EMBL" id="CAD8376306.1"/>
    </source>
</evidence>
<dbReference type="PANTHER" id="PTHR43736">
    <property type="entry name" value="ADP-RIBOSE PYROPHOSPHATASE"/>
    <property type="match status" value="1"/>
</dbReference>